<evidence type="ECO:0000313" key="3">
    <source>
        <dbReference type="Proteomes" id="UP000005239"/>
    </source>
</evidence>
<sequence>MVSFECGACAASFSFSQDRFRHRKEKHSFFNHGEGRCAVCFRNYNGLFEFFDHFITAHEQKYKSIIRAERRRFGDTFKTAPAVLICDHFLDSGSRGEVMYSSIRQKSGKTIPISAGRDGQQTLRSGKIEETIKSSEACSKSSLGAEIPAQPLEGSAKTQQPTNDAGAMDARCAASDTSSLRISFGLDCIAAAVKFQEHANSPDTSPVHSSTSSTSKGHAEVVGIKVPPLRLRLARTSGDHPNIVTGTGSKQLFQMQSVVPDSPSSLSSSSGAQLQIKPEQQPRASQQQKLAGAPPHAPSSLAPTAAQDAQLQYQLQMLQKVKHSMARIEANIMERLQQQQPQQQPQQHEYLQQPMHQLKLQLQHLQQQSKQLQQQTSHQQQLQQPSQLQPKSPPGSTITNSSSVTISASNDVSQQLQAVEDDEVQLVRVVIKKRAVVSADAEPTTHSDEEDVYWGDPDIGFWSGKTTDKCPRCSFTNKNALAKRRHFIKMHYSNYFKKYTPRQPDDRLRDLERFIGIHLGAKQDVRFCEHCDVPQKSRLDMLMHLKLCNHRVFDEFVAGYTLLRLECRGNPSPRTKSEHGFIRVRSVRGVLLLQPGSLPPSEREALLLQPRRGPLCGVLPELQRAVRVL</sequence>
<feature type="compositionally biased region" description="Low complexity" evidence="1">
    <location>
        <begin position="201"/>
        <end position="215"/>
    </location>
</feature>
<feature type="region of interest" description="Disordered" evidence="1">
    <location>
        <begin position="257"/>
        <end position="305"/>
    </location>
</feature>
<feature type="compositionally biased region" description="Low complexity" evidence="1">
    <location>
        <begin position="257"/>
        <end position="270"/>
    </location>
</feature>
<dbReference type="GO" id="GO:0045165">
    <property type="term" value="P:cell fate commitment"/>
    <property type="evidence" value="ECO:0000318"/>
    <property type="project" value="GO_Central"/>
</dbReference>
<dbReference type="PROSITE" id="PS00028">
    <property type="entry name" value="ZINC_FINGER_C2H2_1"/>
    <property type="match status" value="1"/>
</dbReference>
<reference evidence="2" key="2">
    <citation type="submission" date="2022-06" db="UniProtKB">
        <authorList>
            <consortium name="EnsemblMetazoa"/>
        </authorList>
    </citation>
    <scope>IDENTIFICATION</scope>
    <source>
        <strain evidence="2">PS312</strain>
    </source>
</reference>
<evidence type="ECO:0000313" key="2">
    <source>
        <dbReference type="EnsemblMetazoa" id="PPA01287.1"/>
    </source>
</evidence>
<dbReference type="GO" id="GO:0045944">
    <property type="term" value="P:positive regulation of transcription by RNA polymerase II"/>
    <property type="evidence" value="ECO:0000318"/>
    <property type="project" value="GO_Central"/>
</dbReference>
<feature type="region of interest" description="Disordered" evidence="1">
    <location>
        <begin position="362"/>
        <end position="406"/>
    </location>
</feature>
<keyword evidence="3" id="KW-1185">Reference proteome</keyword>
<dbReference type="EnsemblMetazoa" id="PPA01287.1">
    <property type="protein sequence ID" value="PPA01287.1"/>
    <property type="gene ID" value="WBGene00090841"/>
</dbReference>
<gene>
    <name evidence="2" type="primary">WBGene00090841</name>
</gene>
<dbReference type="GO" id="GO:0005634">
    <property type="term" value="C:nucleus"/>
    <property type="evidence" value="ECO:0000318"/>
    <property type="project" value="GO_Central"/>
</dbReference>
<dbReference type="Proteomes" id="UP000005239">
    <property type="component" value="Unassembled WGS sequence"/>
</dbReference>
<proteinExistence type="predicted"/>
<organism evidence="2 3">
    <name type="scientific">Pristionchus pacificus</name>
    <name type="common">Parasitic nematode worm</name>
    <dbReference type="NCBI Taxonomy" id="54126"/>
    <lineage>
        <taxon>Eukaryota</taxon>
        <taxon>Metazoa</taxon>
        <taxon>Ecdysozoa</taxon>
        <taxon>Nematoda</taxon>
        <taxon>Chromadorea</taxon>
        <taxon>Rhabditida</taxon>
        <taxon>Rhabditina</taxon>
        <taxon>Diplogasteromorpha</taxon>
        <taxon>Diplogasteroidea</taxon>
        <taxon>Neodiplogasteridae</taxon>
        <taxon>Pristionchus</taxon>
    </lineage>
</organism>
<reference evidence="3" key="1">
    <citation type="journal article" date="2008" name="Nat. Genet.">
        <title>The Pristionchus pacificus genome provides a unique perspective on nematode lifestyle and parasitism.</title>
        <authorList>
            <person name="Dieterich C."/>
            <person name="Clifton S.W."/>
            <person name="Schuster L.N."/>
            <person name="Chinwalla A."/>
            <person name="Delehaunty K."/>
            <person name="Dinkelacker I."/>
            <person name="Fulton L."/>
            <person name="Fulton R."/>
            <person name="Godfrey J."/>
            <person name="Minx P."/>
            <person name="Mitreva M."/>
            <person name="Roeseler W."/>
            <person name="Tian H."/>
            <person name="Witte H."/>
            <person name="Yang S.P."/>
            <person name="Wilson R.K."/>
            <person name="Sommer R.J."/>
        </authorList>
    </citation>
    <scope>NUCLEOTIDE SEQUENCE [LARGE SCALE GENOMIC DNA]</scope>
    <source>
        <strain evidence="3">PS312</strain>
    </source>
</reference>
<dbReference type="GO" id="GO:0000978">
    <property type="term" value="F:RNA polymerase II cis-regulatory region sequence-specific DNA binding"/>
    <property type="evidence" value="ECO:0000318"/>
    <property type="project" value="GO_Central"/>
</dbReference>
<dbReference type="GO" id="GO:0000122">
    <property type="term" value="P:negative regulation of transcription by RNA polymerase II"/>
    <property type="evidence" value="ECO:0000318"/>
    <property type="project" value="GO_Central"/>
</dbReference>
<evidence type="ECO:0000256" key="1">
    <source>
        <dbReference type="SAM" id="MobiDB-lite"/>
    </source>
</evidence>
<dbReference type="SMART" id="SM00355">
    <property type="entry name" value="ZnF_C2H2"/>
    <property type="match status" value="4"/>
</dbReference>
<name>A0A2A6BXC9_PRIPA</name>
<accession>A0A2A6BXC9</accession>
<protein>
    <submittedName>
        <fullName evidence="2">C2H2-type domain-containing protein</fullName>
    </submittedName>
</protein>
<feature type="region of interest" description="Disordered" evidence="1">
    <location>
        <begin position="149"/>
        <end position="170"/>
    </location>
</feature>
<dbReference type="InterPro" id="IPR013087">
    <property type="entry name" value="Znf_C2H2_type"/>
</dbReference>
<feature type="region of interest" description="Disordered" evidence="1">
    <location>
        <begin position="199"/>
        <end position="223"/>
    </location>
</feature>
<dbReference type="PROSITE" id="PS50157">
    <property type="entry name" value="ZINC_FINGER_C2H2_2"/>
    <property type="match status" value="1"/>
</dbReference>
<accession>A0A8R1U3W0</accession>
<dbReference type="AlphaFoldDB" id="A0A2A6BXC9"/>
<dbReference type="GO" id="GO:0000981">
    <property type="term" value="F:DNA-binding transcription factor activity, RNA polymerase II-specific"/>
    <property type="evidence" value="ECO:0000318"/>
    <property type="project" value="GO_Central"/>
</dbReference>